<protein>
    <recommendedName>
        <fullName evidence="1">GmrSD restriction endonucleases N-terminal domain-containing protein</fullName>
    </recommendedName>
</protein>
<dbReference type="PANTHER" id="PTHR39639">
    <property type="entry name" value="CHROMOSOME 16, WHOLE GENOME SHOTGUN SEQUENCE"/>
    <property type="match status" value="1"/>
</dbReference>
<reference evidence="2 3" key="1">
    <citation type="submission" date="2016-03" db="EMBL/GenBank/DDBJ databases">
        <title>Draft Genome Assembly of Pseudomonas putida strain CBF10-2.</title>
        <authorList>
            <person name="Iyer R.S."/>
            <person name="Damania A."/>
        </authorList>
    </citation>
    <scope>NUCLEOTIDE SEQUENCE [LARGE SCALE GENOMIC DNA]</scope>
    <source>
        <strain evidence="2 3">CBF10-2</strain>
    </source>
</reference>
<feature type="domain" description="GmrSD restriction endonucleases N-terminal" evidence="1">
    <location>
        <begin position="55"/>
        <end position="188"/>
    </location>
</feature>
<organism evidence="2 3">
    <name type="scientific">Pseudomonas putida</name>
    <name type="common">Arthrobacter siderocapsulatus</name>
    <dbReference type="NCBI Taxonomy" id="303"/>
    <lineage>
        <taxon>Bacteria</taxon>
        <taxon>Pseudomonadati</taxon>
        <taxon>Pseudomonadota</taxon>
        <taxon>Gammaproteobacteria</taxon>
        <taxon>Pseudomonadales</taxon>
        <taxon>Pseudomonadaceae</taxon>
        <taxon>Pseudomonas</taxon>
    </lineage>
</organism>
<dbReference type="RefSeq" id="WP_064303533.1">
    <property type="nucleotide sequence ID" value="NZ_LUCV01000027.1"/>
</dbReference>
<dbReference type="Pfam" id="PF03235">
    <property type="entry name" value="GmrSD_N"/>
    <property type="match status" value="1"/>
</dbReference>
<evidence type="ECO:0000313" key="3">
    <source>
        <dbReference type="Proteomes" id="UP000077752"/>
    </source>
</evidence>
<dbReference type="Proteomes" id="UP000077752">
    <property type="component" value="Unassembled WGS sequence"/>
</dbReference>
<accession>A0A177SL62</accession>
<evidence type="ECO:0000259" key="1">
    <source>
        <dbReference type="Pfam" id="PF03235"/>
    </source>
</evidence>
<name>A0A177SL62_PSEPU</name>
<proteinExistence type="predicted"/>
<comment type="caution">
    <text evidence="2">The sequence shown here is derived from an EMBL/GenBank/DDBJ whole genome shotgun (WGS) entry which is preliminary data.</text>
</comment>
<dbReference type="PANTHER" id="PTHR39639:SF1">
    <property type="entry name" value="DUF262 DOMAIN-CONTAINING PROTEIN"/>
    <property type="match status" value="1"/>
</dbReference>
<dbReference type="EMBL" id="LUCV01000027">
    <property type="protein sequence ID" value="OAI91268.1"/>
    <property type="molecule type" value="Genomic_DNA"/>
</dbReference>
<dbReference type="InterPro" id="IPR004919">
    <property type="entry name" value="GmrSD_N"/>
</dbReference>
<sequence length="367" mass="43373">MAKQGEMFALISDEQKAAAEKQITDRQKETDFDIREYPIEVIVSKYVDKLEETDKAELFIPDYQRELVWSEEQQGRFIESILLNLPIPYLYVADVHTGENEGRLEIVDGSQRIRTLVRFLGNEFKLDDLKMLPMLNGFYFKDFPVSRQLRFRRKTMRMIELMEVDEEARRQLFDRLNTGGTKLKDMEQRFGSQDGPFTDFIRETAADLRFRQLCPISDVRINHRDYEEMVLRFYAYLHKYENFNKRVDEFLDEYLDQMNGRAFDEAELRTKFENMLDFVQRFFPHGFKKAPNNSSVPRIRFESISVGVALAQQIDPGLVPASMAWLSSEEFKTLTRSDASNSRPKVVNRIHFVRDNLLGREVQYDQQ</sequence>
<evidence type="ECO:0000313" key="2">
    <source>
        <dbReference type="EMBL" id="OAI91268.1"/>
    </source>
</evidence>
<dbReference type="AlphaFoldDB" id="A0A177SL62"/>
<gene>
    <name evidence="2" type="ORF">AYO28_22200</name>
</gene>